<dbReference type="Proteomes" id="UP000474967">
    <property type="component" value="Unassembled WGS sequence"/>
</dbReference>
<comment type="caution">
    <text evidence="2">The sequence shown here is derived from an EMBL/GenBank/DDBJ whole genome shotgun (WGS) entry which is preliminary data.</text>
</comment>
<dbReference type="EMBL" id="JAAGWY010000006">
    <property type="protein sequence ID" value="NEN07995.1"/>
    <property type="molecule type" value="Genomic_DNA"/>
</dbReference>
<dbReference type="NCBIfam" id="NF038403">
    <property type="entry name" value="perm_prefix_1"/>
    <property type="match status" value="1"/>
</dbReference>
<organism evidence="2 3">
    <name type="scientific">Leifsonia tongyongensis</name>
    <dbReference type="NCBI Taxonomy" id="1268043"/>
    <lineage>
        <taxon>Bacteria</taxon>
        <taxon>Bacillati</taxon>
        <taxon>Actinomycetota</taxon>
        <taxon>Actinomycetes</taxon>
        <taxon>Micrococcales</taxon>
        <taxon>Microbacteriaceae</taxon>
        <taxon>Leifsonia</taxon>
    </lineage>
</organism>
<dbReference type="InterPro" id="IPR047928">
    <property type="entry name" value="Perm_prefix_1"/>
</dbReference>
<feature type="transmembrane region" description="Helical" evidence="1">
    <location>
        <begin position="135"/>
        <end position="155"/>
    </location>
</feature>
<accession>A0A6L9Y3D5</accession>
<feature type="transmembrane region" description="Helical" evidence="1">
    <location>
        <begin position="176"/>
        <end position="195"/>
    </location>
</feature>
<evidence type="ECO:0000256" key="1">
    <source>
        <dbReference type="SAM" id="Phobius"/>
    </source>
</evidence>
<keyword evidence="1" id="KW-0472">Membrane</keyword>
<feature type="transmembrane region" description="Helical" evidence="1">
    <location>
        <begin position="282"/>
        <end position="303"/>
    </location>
</feature>
<feature type="transmembrane region" description="Helical" evidence="1">
    <location>
        <begin position="256"/>
        <end position="276"/>
    </location>
</feature>
<evidence type="ECO:0000313" key="3">
    <source>
        <dbReference type="Proteomes" id="UP000474967"/>
    </source>
</evidence>
<dbReference type="RefSeq" id="WP_163291493.1">
    <property type="nucleotide sequence ID" value="NZ_JAAGWY010000006.1"/>
</dbReference>
<keyword evidence="1" id="KW-1133">Transmembrane helix</keyword>
<keyword evidence="1" id="KW-0812">Transmembrane</keyword>
<keyword evidence="3" id="KW-1185">Reference proteome</keyword>
<protein>
    <submittedName>
        <fullName evidence="2">Uncharacterized protein</fullName>
    </submittedName>
</protein>
<reference evidence="2 3" key="1">
    <citation type="journal article" date="2014" name="J. Microbiol.">
        <title>Diaminobutyricibacter tongyongensis gen. nov., sp. nov. and Homoserinibacter gongjuensis gen. nov., sp. nov. belong to the family Microbacteriaceae.</title>
        <authorList>
            <person name="Kim S.J."/>
            <person name="Ahn J.H."/>
            <person name="Weon H.Y."/>
            <person name="Hamada M."/>
            <person name="Suzuki K."/>
            <person name="Kwon S.W."/>
        </authorList>
    </citation>
    <scope>NUCLEOTIDE SEQUENCE [LARGE SCALE GENOMIC DNA]</scope>
    <source>
        <strain evidence="2 3">NBRC 108724</strain>
    </source>
</reference>
<proteinExistence type="predicted"/>
<dbReference type="AlphaFoldDB" id="A0A6L9Y3D5"/>
<sequence>MADNTSPRPRGGDVHRLLDEAFAGIDMTPETQDLKEEVRANLMARVADLEAAGVSPVDAAQQAVDELGDLHELVSESVGASGARPATVSGSQSAAVRLARVRPKPAFVVRVVIESIVATAGLVLGGVGATGVLPVPVGVTILLLGIGAAAVGLIVGDSLIQETTANHPMPRGRAGGYALASFLSLYGLGFAGLVAVGALPLWGIVFAAVGLVAGIVLFAFLGATQTNRHKAWVRQAQRELTVPNRFEEEPESAARFGIYTAVIWIVALAVFVVLSFTVGWLWSWLALLGGFVAMLLVLAQMLFGSRRN</sequence>
<evidence type="ECO:0000313" key="2">
    <source>
        <dbReference type="EMBL" id="NEN07995.1"/>
    </source>
</evidence>
<feature type="transmembrane region" description="Helical" evidence="1">
    <location>
        <begin position="107"/>
        <end position="129"/>
    </location>
</feature>
<feature type="transmembrane region" description="Helical" evidence="1">
    <location>
        <begin position="201"/>
        <end position="221"/>
    </location>
</feature>
<gene>
    <name evidence="2" type="ORF">G3T36_19225</name>
</gene>
<name>A0A6L9Y3D5_9MICO</name>